<dbReference type="InterPro" id="IPR001610">
    <property type="entry name" value="PAC"/>
</dbReference>
<evidence type="ECO:0000313" key="11">
    <source>
        <dbReference type="Proteomes" id="UP000290637"/>
    </source>
</evidence>
<reference evidence="10 11" key="1">
    <citation type="submission" date="2019-02" db="EMBL/GenBank/DDBJ databases">
        <title>Draft Genome Sequences of Six Type Strains of the Genus Massilia.</title>
        <authorList>
            <person name="Miess H."/>
            <person name="Frediansyhah A."/>
            <person name="Gross H."/>
        </authorList>
    </citation>
    <scope>NUCLEOTIDE SEQUENCE [LARGE SCALE GENOMIC DNA]</scope>
    <source>
        <strain evidence="10 11">DSM 17473</strain>
    </source>
</reference>
<evidence type="ECO:0000256" key="3">
    <source>
        <dbReference type="ARBA" id="ARBA00022553"/>
    </source>
</evidence>
<dbReference type="Gene3D" id="3.30.565.10">
    <property type="entry name" value="Histidine kinase-like ATPase, C-terminal domain"/>
    <property type="match status" value="1"/>
</dbReference>
<evidence type="ECO:0000313" key="10">
    <source>
        <dbReference type="EMBL" id="QBE63185.1"/>
    </source>
</evidence>
<dbReference type="Gene3D" id="1.10.287.130">
    <property type="match status" value="1"/>
</dbReference>
<dbReference type="Gene3D" id="3.40.50.2300">
    <property type="match status" value="1"/>
</dbReference>
<dbReference type="EC" id="2.7.13.3" evidence="2"/>
<dbReference type="SUPFAM" id="SSF55785">
    <property type="entry name" value="PYP-like sensor domain (PAS domain)"/>
    <property type="match status" value="2"/>
</dbReference>
<dbReference type="InterPro" id="IPR035965">
    <property type="entry name" value="PAS-like_dom_sf"/>
</dbReference>
<dbReference type="InterPro" id="IPR036890">
    <property type="entry name" value="HATPase_C_sf"/>
</dbReference>
<dbReference type="KEGG" id="plue:EWM63_09595"/>
<sequence length="658" mass="72160">MSDTSAPGSSLPAPGPASAPVRTKPALPDFQQRYELLVASISDYAIYMLDSEGYVSSWNAGAERFKGYKAGEIMGAHFSRFYTDEDRAAGLPERALSAARDDGRFEGEGWRVRNDGTRFWASVVIDPIRNAEGVLVGFAKITRDITDRRDAQEALRQSEQHFRLLVQGVTDYAIYMLSPQGEITNWNVGAQRIKGYTQEEVLGTHFSRFFTDEDRAAGVPQRALETAAREGRFESEGWRMRRDGTRFFAHAVLDAIHDEEGTLIGFAKITRDVTEQRATAESLEQTRNALFQAQKMEAIGQLTGGVAHDFNNLLAVLSSGVDILHAQSPGSITLRVLDSMRRAIDRGALLTQQLLSFARQQPLSAELHQANALIGSFEQVLRRASGPQVSFVFDLAPRLACIVVDEARFEATLLNLVVNARDAMPGGGTLALETRNVRLGEHEVGTLPPGEYVRVTVRDSGTGMTPEVVQRAFEPFFTTKPVGKGTGLGLSQVYGFITQSGGDVQIRTELGKGTAISLYLPAHENTNQSDADLQEHAERVLIVEDDQLVMAVACDLFETMGYKVQSAPDGVTALRLLEQHGPDGGVDVLFTDLMMPNGVTGLELARVVRERWPHVKIIIASGYPQQALQGEPADLSEFDFVGKPYRLADLARHLRAPG</sequence>
<evidence type="ECO:0000259" key="8">
    <source>
        <dbReference type="PROSITE" id="PS50112"/>
    </source>
</evidence>
<keyword evidence="11" id="KW-1185">Reference proteome</keyword>
<evidence type="ECO:0000259" key="7">
    <source>
        <dbReference type="PROSITE" id="PS50110"/>
    </source>
</evidence>
<protein>
    <recommendedName>
        <fullName evidence="2">histidine kinase</fullName>
        <ecNumber evidence="2">2.7.13.3</ecNumber>
    </recommendedName>
</protein>
<evidence type="ECO:0000259" key="9">
    <source>
        <dbReference type="PROSITE" id="PS50113"/>
    </source>
</evidence>
<dbReference type="SMART" id="SM00086">
    <property type="entry name" value="PAC"/>
    <property type="match status" value="2"/>
</dbReference>
<dbReference type="Pfam" id="PF13426">
    <property type="entry name" value="PAS_9"/>
    <property type="match status" value="2"/>
</dbReference>
<dbReference type="InterPro" id="IPR036097">
    <property type="entry name" value="HisK_dim/P_sf"/>
</dbReference>
<feature type="domain" description="Histidine kinase" evidence="6">
    <location>
        <begin position="305"/>
        <end position="524"/>
    </location>
</feature>
<dbReference type="SMART" id="SM00388">
    <property type="entry name" value="HisKA"/>
    <property type="match status" value="1"/>
</dbReference>
<dbReference type="InterPro" id="IPR003661">
    <property type="entry name" value="HisK_dim/P_dom"/>
</dbReference>
<dbReference type="PRINTS" id="PR00344">
    <property type="entry name" value="BCTRLSENSOR"/>
</dbReference>
<organism evidence="10 11">
    <name type="scientific">Pseudoduganella lutea</name>
    <dbReference type="NCBI Taxonomy" id="321985"/>
    <lineage>
        <taxon>Bacteria</taxon>
        <taxon>Pseudomonadati</taxon>
        <taxon>Pseudomonadota</taxon>
        <taxon>Betaproteobacteria</taxon>
        <taxon>Burkholderiales</taxon>
        <taxon>Oxalobacteraceae</taxon>
        <taxon>Telluria group</taxon>
        <taxon>Pseudoduganella</taxon>
    </lineage>
</organism>
<dbReference type="InterPro" id="IPR001789">
    <property type="entry name" value="Sig_transdc_resp-reg_receiver"/>
</dbReference>
<dbReference type="PANTHER" id="PTHR43065:SF49">
    <property type="entry name" value="HISTIDINE KINASE"/>
    <property type="match status" value="1"/>
</dbReference>
<feature type="region of interest" description="Disordered" evidence="5">
    <location>
        <begin position="1"/>
        <end position="24"/>
    </location>
</feature>
<evidence type="ECO:0000256" key="4">
    <source>
        <dbReference type="PROSITE-ProRule" id="PRU00169"/>
    </source>
</evidence>
<dbReference type="PROSITE" id="PS50110">
    <property type="entry name" value="RESPONSE_REGULATORY"/>
    <property type="match status" value="1"/>
</dbReference>
<dbReference type="SMART" id="SM00387">
    <property type="entry name" value="HATPase_c"/>
    <property type="match status" value="1"/>
</dbReference>
<evidence type="ECO:0000256" key="2">
    <source>
        <dbReference type="ARBA" id="ARBA00012438"/>
    </source>
</evidence>
<name>A0A4P6KWQ1_9BURK</name>
<dbReference type="InterPro" id="IPR005467">
    <property type="entry name" value="His_kinase_dom"/>
</dbReference>
<dbReference type="EMBL" id="CP035913">
    <property type="protein sequence ID" value="QBE63185.1"/>
    <property type="molecule type" value="Genomic_DNA"/>
</dbReference>
<dbReference type="CDD" id="cd00082">
    <property type="entry name" value="HisKA"/>
    <property type="match status" value="1"/>
</dbReference>
<feature type="domain" description="PAC" evidence="9">
    <location>
        <begin position="105"/>
        <end position="157"/>
    </location>
</feature>
<keyword evidence="10" id="KW-0808">Transferase</keyword>
<dbReference type="SUPFAM" id="SSF47384">
    <property type="entry name" value="Homodimeric domain of signal transducing histidine kinase"/>
    <property type="match status" value="1"/>
</dbReference>
<dbReference type="InterPro" id="IPR000700">
    <property type="entry name" value="PAS-assoc_C"/>
</dbReference>
<dbReference type="RefSeq" id="WP_130186314.1">
    <property type="nucleotide sequence ID" value="NZ_CP035913.1"/>
</dbReference>
<dbReference type="SUPFAM" id="SSF55874">
    <property type="entry name" value="ATPase domain of HSP90 chaperone/DNA topoisomerase II/histidine kinase"/>
    <property type="match status" value="1"/>
</dbReference>
<dbReference type="Pfam" id="PF00072">
    <property type="entry name" value="Response_reg"/>
    <property type="match status" value="1"/>
</dbReference>
<dbReference type="GO" id="GO:0000155">
    <property type="term" value="F:phosphorelay sensor kinase activity"/>
    <property type="evidence" value="ECO:0007669"/>
    <property type="project" value="InterPro"/>
</dbReference>
<dbReference type="InterPro" id="IPR011006">
    <property type="entry name" value="CheY-like_superfamily"/>
</dbReference>
<dbReference type="Proteomes" id="UP000290637">
    <property type="component" value="Chromosome"/>
</dbReference>
<dbReference type="Gene3D" id="3.30.450.20">
    <property type="entry name" value="PAS domain"/>
    <property type="match status" value="2"/>
</dbReference>
<proteinExistence type="predicted"/>
<dbReference type="PANTHER" id="PTHR43065">
    <property type="entry name" value="SENSOR HISTIDINE KINASE"/>
    <property type="match status" value="1"/>
</dbReference>
<evidence type="ECO:0000259" key="6">
    <source>
        <dbReference type="PROSITE" id="PS50109"/>
    </source>
</evidence>
<keyword evidence="10" id="KW-0418">Kinase</keyword>
<dbReference type="Pfam" id="PF02518">
    <property type="entry name" value="HATPase_c"/>
    <property type="match status" value="1"/>
</dbReference>
<dbReference type="InterPro" id="IPR004358">
    <property type="entry name" value="Sig_transdc_His_kin-like_C"/>
</dbReference>
<dbReference type="PROSITE" id="PS50109">
    <property type="entry name" value="HIS_KIN"/>
    <property type="match status" value="1"/>
</dbReference>
<dbReference type="InterPro" id="IPR003594">
    <property type="entry name" value="HATPase_dom"/>
</dbReference>
<feature type="domain" description="PAS" evidence="8">
    <location>
        <begin position="46"/>
        <end position="87"/>
    </location>
</feature>
<keyword evidence="3 4" id="KW-0597">Phosphoprotein</keyword>
<evidence type="ECO:0000256" key="5">
    <source>
        <dbReference type="SAM" id="MobiDB-lite"/>
    </source>
</evidence>
<dbReference type="NCBIfam" id="TIGR00229">
    <property type="entry name" value="sensory_box"/>
    <property type="match status" value="2"/>
</dbReference>
<dbReference type="CDD" id="cd00130">
    <property type="entry name" value="PAS"/>
    <property type="match status" value="2"/>
</dbReference>
<dbReference type="OrthoDB" id="9177042at2"/>
<feature type="modified residue" description="4-aspartylphosphate" evidence="4">
    <location>
        <position position="592"/>
    </location>
</feature>
<dbReference type="AlphaFoldDB" id="A0A4P6KWQ1"/>
<dbReference type="PROSITE" id="PS50113">
    <property type="entry name" value="PAC"/>
    <property type="match status" value="2"/>
</dbReference>
<dbReference type="InterPro" id="IPR000014">
    <property type="entry name" value="PAS"/>
</dbReference>
<dbReference type="SMART" id="SM00448">
    <property type="entry name" value="REC"/>
    <property type="match status" value="1"/>
</dbReference>
<dbReference type="SMART" id="SM00091">
    <property type="entry name" value="PAS"/>
    <property type="match status" value="2"/>
</dbReference>
<comment type="catalytic activity">
    <reaction evidence="1">
        <text>ATP + protein L-histidine = ADP + protein N-phospho-L-histidine.</text>
        <dbReference type="EC" id="2.7.13.3"/>
    </reaction>
</comment>
<dbReference type="PROSITE" id="PS50112">
    <property type="entry name" value="PAS"/>
    <property type="match status" value="2"/>
</dbReference>
<evidence type="ECO:0000256" key="1">
    <source>
        <dbReference type="ARBA" id="ARBA00000085"/>
    </source>
</evidence>
<gene>
    <name evidence="10" type="ORF">EWM63_09595</name>
</gene>
<feature type="domain" description="Response regulatory" evidence="7">
    <location>
        <begin position="539"/>
        <end position="658"/>
    </location>
</feature>
<feature type="domain" description="PAC" evidence="9">
    <location>
        <begin position="233"/>
        <end position="285"/>
    </location>
</feature>
<dbReference type="SUPFAM" id="SSF52172">
    <property type="entry name" value="CheY-like"/>
    <property type="match status" value="1"/>
</dbReference>
<feature type="domain" description="PAS" evidence="8">
    <location>
        <begin position="158"/>
        <end position="231"/>
    </location>
</feature>
<feature type="compositionally biased region" description="Low complexity" evidence="5">
    <location>
        <begin position="1"/>
        <end position="20"/>
    </location>
</feature>
<accession>A0A4P6KWQ1</accession>